<dbReference type="EMBL" id="JWIR02000019">
    <property type="protein sequence ID" value="KKB41766.1"/>
    <property type="molecule type" value="Genomic_DNA"/>
</dbReference>
<name>A0A0F5I8B7_BACTR</name>
<accession>A0A0F5I8B7</accession>
<protein>
    <recommendedName>
        <fullName evidence="3">DUF1450 domain-containing protein</fullName>
    </recommendedName>
</protein>
<evidence type="ECO:0008006" key="3">
    <source>
        <dbReference type="Google" id="ProtNLM"/>
    </source>
</evidence>
<reference evidence="1" key="1">
    <citation type="submission" date="2015-02" db="EMBL/GenBank/DDBJ databases">
        <title>Genome Assembly of Bacillaceae bacterium MTCC 8252.</title>
        <authorList>
            <person name="Verma A."/>
            <person name="Khatri I."/>
            <person name="Mual P."/>
            <person name="Subramanian S."/>
            <person name="Krishnamurthi S."/>
        </authorList>
    </citation>
    <scope>NUCLEOTIDE SEQUENCE [LARGE SCALE GENOMIC DNA]</scope>
    <source>
        <strain evidence="1">MTCC 8252</strain>
    </source>
</reference>
<gene>
    <name evidence="1" type="ORF">QY95_00573</name>
</gene>
<keyword evidence="2" id="KW-1185">Reference proteome</keyword>
<evidence type="ECO:0000313" key="1">
    <source>
        <dbReference type="EMBL" id="KKB41766.1"/>
    </source>
</evidence>
<dbReference type="Proteomes" id="UP000031563">
    <property type="component" value="Unassembled WGS sequence"/>
</dbReference>
<proteinExistence type="predicted"/>
<accession>A0A0F5HJZ2</accession>
<organism evidence="1 2">
    <name type="scientific">Bacillus thermotolerans</name>
    <name type="common">Quasibacillus thermotolerans</name>
    <dbReference type="NCBI Taxonomy" id="1221996"/>
    <lineage>
        <taxon>Bacteria</taxon>
        <taxon>Bacillati</taxon>
        <taxon>Bacillota</taxon>
        <taxon>Bacilli</taxon>
        <taxon>Bacillales</taxon>
        <taxon>Bacillaceae</taxon>
        <taxon>Bacillus</taxon>
    </lineage>
</organism>
<dbReference type="AlphaFoldDB" id="A0A0F5I8B7"/>
<comment type="caution">
    <text evidence="1">The sequence shown here is derived from an EMBL/GenBank/DDBJ whole genome shotgun (WGS) entry which is preliminary data.</text>
</comment>
<evidence type="ECO:0000313" key="2">
    <source>
        <dbReference type="Proteomes" id="UP000031563"/>
    </source>
</evidence>
<sequence length="80" mass="9465">MNEVMYCHKNKVKDCEPAIRRCLEEQEMKVEFLPIFCMKICIACPHRYILDLNRSLIIAADEEDLLAQVKEKAEEEECFL</sequence>
<dbReference type="RefSeq" id="WP_039238016.1">
    <property type="nucleotide sequence ID" value="NZ_JWIQ02000006.1"/>
</dbReference>